<dbReference type="GO" id="GO:0000214">
    <property type="term" value="C:tRNA-intron endonuclease complex"/>
    <property type="evidence" value="ECO:0007669"/>
    <property type="project" value="TreeGrafter"/>
</dbReference>
<feature type="compositionally biased region" description="Polar residues" evidence="3">
    <location>
        <begin position="26"/>
        <end position="35"/>
    </location>
</feature>
<name>A0A8S1DXX8_9INSE</name>
<comment type="similarity">
    <text evidence="1">Belongs to the SEN54 family.</text>
</comment>
<evidence type="ECO:0000259" key="4">
    <source>
        <dbReference type="Pfam" id="PF12928"/>
    </source>
</evidence>
<feature type="region of interest" description="Disordered" evidence="3">
    <location>
        <begin position="289"/>
        <end position="356"/>
    </location>
</feature>
<evidence type="ECO:0000256" key="3">
    <source>
        <dbReference type="SAM" id="MobiDB-lite"/>
    </source>
</evidence>
<keyword evidence="6" id="KW-1185">Reference proteome</keyword>
<sequence length="491" mass="56177">MLSAKELSAGMLKNQGQTDPIKRGQKLNTPSGTWSEENEVDRCRSDLVTLLSAQRIEKKSLRSVAEWVPAKGLAMVTRKQGKCWTTFGVELGKLLWLRPEEALFLMETNSLELQFGGVSLSVQQAHNLILSSSLHLYHYQVYSKLQRLGWVVLPRCRQTPEPPPLIPAKAEAPKVEVIDLDAEDDSGRCKAFERYVPNIINQKQWLVRVAPAHLLPPNINPSKQMYLLRFGGDPQQGPSLLGRPEPPPLNSQIFHPRQPQQQLTFSLQQTQFRGSYFHAQRFELQVQSQALMHQQGPRHWHPRPRWPQQQHHQPRWRHNNNRRRQRQQPRDQIPNYERASAPSGGRGQQRPRFKNWAELKAKRGTVETITLEPDEERLNECCLLQPDHCKSYKTVLSKLQIFRSASPAAADRSRKLELKYDVYMPAAHFRKSAPPTPFCHIAILSQHDEVPSEAELNLAEEEKDAPIVFAVVLPDSIQFISLSGVDLKLVS</sequence>
<evidence type="ECO:0000256" key="1">
    <source>
        <dbReference type="ARBA" id="ARBA00005736"/>
    </source>
</evidence>
<dbReference type="OrthoDB" id="408683at2759"/>
<dbReference type="Proteomes" id="UP000494165">
    <property type="component" value="Unassembled WGS sequence"/>
</dbReference>
<dbReference type="GO" id="GO:0000379">
    <property type="term" value="P:tRNA-type intron splice site recognition and cleavage"/>
    <property type="evidence" value="ECO:0007669"/>
    <property type="project" value="TreeGrafter"/>
</dbReference>
<organism evidence="5 6">
    <name type="scientific">Cloeon dipterum</name>
    <dbReference type="NCBI Taxonomy" id="197152"/>
    <lineage>
        <taxon>Eukaryota</taxon>
        <taxon>Metazoa</taxon>
        <taxon>Ecdysozoa</taxon>
        <taxon>Arthropoda</taxon>
        <taxon>Hexapoda</taxon>
        <taxon>Insecta</taxon>
        <taxon>Pterygota</taxon>
        <taxon>Palaeoptera</taxon>
        <taxon>Ephemeroptera</taxon>
        <taxon>Pisciforma</taxon>
        <taxon>Baetidae</taxon>
        <taxon>Cloeon</taxon>
    </lineage>
</organism>
<proteinExistence type="inferred from homology"/>
<dbReference type="PANTHER" id="PTHR21027">
    <property type="entry name" value="TRNA-SPLICING ENDONUCLEASE SUBUNIT SEN54"/>
    <property type="match status" value="1"/>
</dbReference>
<evidence type="ECO:0000313" key="6">
    <source>
        <dbReference type="Proteomes" id="UP000494165"/>
    </source>
</evidence>
<dbReference type="InterPro" id="IPR024337">
    <property type="entry name" value="tRNA_splic_suSen54"/>
</dbReference>
<feature type="region of interest" description="Disordered" evidence="3">
    <location>
        <begin position="231"/>
        <end position="262"/>
    </location>
</feature>
<feature type="domain" description="tRNA-splicing endonuclease subunit Sen54 N-terminal" evidence="4">
    <location>
        <begin position="49"/>
        <end position="113"/>
    </location>
</feature>
<reference evidence="5 6" key="1">
    <citation type="submission" date="2020-04" db="EMBL/GenBank/DDBJ databases">
        <authorList>
            <person name="Alioto T."/>
            <person name="Alioto T."/>
            <person name="Gomez Garrido J."/>
        </authorList>
    </citation>
    <scope>NUCLEOTIDE SEQUENCE [LARGE SCALE GENOMIC DNA]</scope>
</reference>
<comment type="caution">
    <text evidence="5">The sequence shown here is derived from an EMBL/GenBank/DDBJ whole genome shotgun (WGS) entry which is preliminary data.</text>
</comment>
<accession>A0A8S1DXX8</accession>
<feature type="compositionally biased region" description="Basic residues" evidence="3">
    <location>
        <begin position="312"/>
        <end position="327"/>
    </location>
</feature>
<dbReference type="InterPro" id="IPR024336">
    <property type="entry name" value="tRNA_splic_suSen54_N"/>
</dbReference>
<keyword evidence="2" id="KW-0819">tRNA processing</keyword>
<feature type="region of interest" description="Disordered" evidence="3">
    <location>
        <begin position="1"/>
        <end position="38"/>
    </location>
</feature>
<dbReference type="EMBL" id="CADEPI010000446">
    <property type="protein sequence ID" value="CAB3386001.1"/>
    <property type="molecule type" value="Genomic_DNA"/>
</dbReference>
<gene>
    <name evidence="5" type="ORF">CLODIP_2_CD11185</name>
</gene>
<evidence type="ECO:0000256" key="2">
    <source>
        <dbReference type="ARBA" id="ARBA00022694"/>
    </source>
</evidence>
<dbReference type="AlphaFoldDB" id="A0A8S1DXX8"/>
<evidence type="ECO:0000313" key="5">
    <source>
        <dbReference type="EMBL" id="CAB3386001.1"/>
    </source>
</evidence>
<protein>
    <recommendedName>
        <fullName evidence="4">tRNA-splicing endonuclease subunit Sen54 N-terminal domain-containing protein</fullName>
    </recommendedName>
</protein>
<dbReference type="Pfam" id="PF12928">
    <property type="entry name" value="tRNA_int_end_N2"/>
    <property type="match status" value="1"/>
</dbReference>
<dbReference type="PANTHER" id="PTHR21027:SF1">
    <property type="entry name" value="TRNA-SPLICING ENDONUCLEASE SUBUNIT SEN54"/>
    <property type="match status" value="1"/>
</dbReference>